<evidence type="ECO:0000256" key="3">
    <source>
        <dbReference type="ARBA" id="ARBA00022475"/>
    </source>
</evidence>
<proteinExistence type="inferred from homology"/>
<evidence type="ECO:0000256" key="5">
    <source>
        <dbReference type="ARBA" id="ARBA00022840"/>
    </source>
</evidence>
<comment type="caution">
    <text evidence="12">The sequence shown here is derived from an EMBL/GenBank/DDBJ whole genome shotgun (WGS) entry which is preliminary data.</text>
</comment>
<evidence type="ECO:0000256" key="1">
    <source>
        <dbReference type="ARBA" id="ARBA00004413"/>
    </source>
</evidence>
<dbReference type="Proteomes" id="UP000766698">
    <property type="component" value="Unassembled WGS sequence"/>
</dbReference>
<dbReference type="PANTHER" id="PTHR42711:SF19">
    <property type="entry name" value="DOXORUBICIN RESISTANCE ATP-BINDING PROTEIN DRRA"/>
    <property type="match status" value="1"/>
</dbReference>
<dbReference type="NCBIfam" id="TIGR01188">
    <property type="entry name" value="drrA"/>
    <property type="match status" value="1"/>
</dbReference>
<evidence type="ECO:0000259" key="11">
    <source>
        <dbReference type="PROSITE" id="PS50893"/>
    </source>
</evidence>
<accession>A0ABR6ECH3</accession>
<evidence type="ECO:0000256" key="8">
    <source>
        <dbReference type="ARBA" id="ARBA00023251"/>
    </source>
</evidence>
<dbReference type="Gene3D" id="3.40.50.300">
    <property type="entry name" value="P-loop containing nucleotide triphosphate hydrolases"/>
    <property type="match status" value="1"/>
</dbReference>
<dbReference type="InterPro" id="IPR017871">
    <property type="entry name" value="ABC_transporter-like_CS"/>
</dbReference>
<dbReference type="RefSeq" id="WP_182854423.1">
    <property type="nucleotide sequence ID" value="NZ_WMLF01000047.1"/>
</dbReference>
<dbReference type="GO" id="GO:0005524">
    <property type="term" value="F:ATP binding"/>
    <property type="evidence" value="ECO:0007669"/>
    <property type="project" value="UniProtKB-KW"/>
</dbReference>
<feature type="domain" description="ABC transporter" evidence="11">
    <location>
        <begin position="5"/>
        <end position="235"/>
    </location>
</feature>
<dbReference type="SUPFAM" id="SSF52540">
    <property type="entry name" value="P-loop containing nucleoside triphosphate hydrolases"/>
    <property type="match status" value="1"/>
</dbReference>
<gene>
    <name evidence="12" type="ORF">GL263_05480</name>
</gene>
<comment type="subcellular location">
    <subcellularLocation>
        <location evidence="1">Cell membrane</location>
        <topology evidence="1">Peripheral membrane protein</topology>
        <orientation evidence="1">Cytoplasmic side</orientation>
    </subcellularLocation>
</comment>
<dbReference type="SMART" id="SM00382">
    <property type="entry name" value="AAA"/>
    <property type="match status" value="1"/>
</dbReference>
<name>A0ABR6ECH3_9ACTN</name>
<dbReference type="PROSITE" id="PS00211">
    <property type="entry name" value="ABC_TRANSPORTER_1"/>
    <property type="match status" value="1"/>
</dbReference>
<evidence type="ECO:0000313" key="12">
    <source>
        <dbReference type="EMBL" id="MBB1243018.1"/>
    </source>
</evidence>
<evidence type="ECO:0000256" key="6">
    <source>
        <dbReference type="ARBA" id="ARBA00022967"/>
    </source>
</evidence>
<dbReference type="Pfam" id="PF00005">
    <property type="entry name" value="ABC_tran"/>
    <property type="match status" value="1"/>
</dbReference>
<feature type="region of interest" description="Disordered" evidence="10">
    <location>
        <begin position="314"/>
        <end position="357"/>
    </location>
</feature>
<comment type="similarity">
    <text evidence="9">Belongs to the ABC transporter superfamily. Drug exporter-1 (DrugE1) (TC 3.A.1.105) family.</text>
</comment>
<evidence type="ECO:0000256" key="7">
    <source>
        <dbReference type="ARBA" id="ARBA00023136"/>
    </source>
</evidence>
<reference evidence="13" key="1">
    <citation type="journal article" date="2020" name="Syst. Appl. Microbiol.">
        <title>Streptomyces alkaliterrae sp. nov., isolated from an alkaline soil, and emended descriptions of Streptomyces alkaliphilus, Streptomyces calidiresistens and Streptomyces durbertensis.</title>
        <authorList>
            <person name="Swiecimska M."/>
            <person name="Golinska P."/>
            <person name="Nouioui I."/>
            <person name="Wypij M."/>
            <person name="Rai M."/>
            <person name="Sangal V."/>
            <person name="Goodfellow M."/>
        </authorList>
    </citation>
    <scope>NUCLEOTIDE SEQUENCE [LARGE SCALE GENOMIC DNA]</scope>
    <source>
        <strain evidence="13">DSM 104538</strain>
    </source>
</reference>
<evidence type="ECO:0000256" key="10">
    <source>
        <dbReference type="SAM" id="MobiDB-lite"/>
    </source>
</evidence>
<evidence type="ECO:0000313" key="13">
    <source>
        <dbReference type="Proteomes" id="UP000766698"/>
    </source>
</evidence>
<dbReference type="InterPro" id="IPR005894">
    <property type="entry name" value="DrrA"/>
</dbReference>
<keyword evidence="8" id="KW-0046">Antibiotic resistance</keyword>
<keyword evidence="13" id="KW-1185">Reference proteome</keyword>
<keyword evidence="3" id="KW-1003">Cell membrane</keyword>
<dbReference type="InterPro" id="IPR027417">
    <property type="entry name" value="P-loop_NTPase"/>
</dbReference>
<dbReference type="InterPro" id="IPR003593">
    <property type="entry name" value="AAA+_ATPase"/>
</dbReference>
<dbReference type="InterPro" id="IPR003439">
    <property type="entry name" value="ABC_transporter-like_ATP-bd"/>
</dbReference>
<evidence type="ECO:0000256" key="4">
    <source>
        <dbReference type="ARBA" id="ARBA00022741"/>
    </source>
</evidence>
<keyword evidence="7" id="KW-0472">Membrane</keyword>
<keyword evidence="4" id="KW-0547">Nucleotide-binding</keyword>
<keyword evidence="2" id="KW-0813">Transport</keyword>
<dbReference type="PROSITE" id="PS50893">
    <property type="entry name" value="ABC_TRANSPORTER_2"/>
    <property type="match status" value="1"/>
</dbReference>
<dbReference type="PANTHER" id="PTHR42711">
    <property type="entry name" value="ABC TRANSPORTER ATP-BINDING PROTEIN"/>
    <property type="match status" value="1"/>
</dbReference>
<dbReference type="EMBL" id="WMLF01000047">
    <property type="protein sequence ID" value="MBB1243018.1"/>
    <property type="molecule type" value="Genomic_DNA"/>
</dbReference>
<keyword evidence="5 12" id="KW-0067">ATP-binding</keyword>
<dbReference type="InterPro" id="IPR050763">
    <property type="entry name" value="ABC_transporter_ATP-binding"/>
</dbReference>
<keyword evidence="6" id="KW-1278">Translocase</keyword>
<evidence type="ECO:0000256" key="2">
    <source>
        <dbReference type="ARBA" id="ARBA00022448"/>
    </source>
</evidence>
<sequence length="357" mass="37227">MSKAIVAEGLTKRYGDVAALDGLSIAVDEGTVLGLLGPNGAGKTTTVRVLSTLLRPDSGTATVNGLDVVSDARRLRTMIGLSGQYAAVDEDLTARENLEMVSRLYRMGRKRSRERATELLERFDLVEPADRPVGGYSGGMRRRVDLACALVAQPSVLFLDEPTTGLDPRSRIAMWEVISELVAGGSTLLLTTQYLEEADQLADRIAVIDHGQLIADGTPDQLKDRLGGERMEIALHAAADAPEVSRALASLASGEITVSEDGTEVIVPVANGAEALLDGVRLIDAAGVRPAGVQVRRPSLDEVFLALTGASAAPSAPAAGPASGTVTPPGVPGQAAVPEQAGPDDQEVAVAVKETIR</sequence>
<protein>
    <submittedName>
        <fullName evidence="12">ATP-binding cassette domain-containing protein</fullName>
    </submittedName>
</protein>
<evidence type="ECO:0000256" key="9">
    <source>
        <dbReference type="ARBA" id="ARBA00049985"/>
    </source>
</evidence>
<feature type="compositionally biased region" description="Low complexity" evidence="10">
    <location>
        <begin position="314"/>
        <end position="328"/>
    </location>
</feature>
<organism evidence="12 13">
    <name type="scientific">Streptomyces durbertensis</name>
    <dbReference type="NCBI Taxonomy" id="2448886"/>
    <lineage>
        <taxon>Bacteria</taxon>
        <taxon>Bacillati</taxon>
        <taxon>Actinomycetota</taxon>
        <taxon>Actinomycetes</taxon>
        <taxon>Kitasatosporales</taxon>
        <taxon>Streptomycetaceae</taxon>
        <taxon>Streptomyces</taxon>
    </lineage>
</organism>